<dbReference type="WBParaSite" id="TMUE_2000008987.1">
    <property type="protein sequence ID" value="TMUE_2000008987.1"/>
    <property type="gene ID" value="WBGene00287912"/>
</dbReference>
<accession>A0A5S6QQ35</accession>
<evidence type="ECO:0000256" key="1">
    <source>
        <dbReference type="SAM" id="MobiDB-lite"/>
    </source>
</evidence>
<sequence length="130" mass="14352">MAGHSRMTNIIVLDRPPTHIQRVESQRSNRALPGLPHPRPIESRARPGLAHVGQSNRAGPKVVGTESGRAFGAGHCVYGFNKGCINNLHLSAELQREKLVEDSQRKKTLYVSCKTEVSSTREERACVETQ</sequence>
<name>A0A5S6QQ35_TRIMR</name>
<proteinExistence type="predicted"/>
<evidence type="ECO:0000313" key="2">
    <source>
        <dbReference type="Proteomes" id="UP000046395"/>
    </source>
</evidence>
<feature type="region of interest" description="Disordered" evidence="1">
    <location>
        <begin position="27"/>
        <end position="63"/>
    </location>
</feature>
<dbReference type="AlphaFoldDB" id="A0A5S6QQ35"/>
<keyword evidence="2" id="KW-1185">Reference proteome</keyword>
<organism evidence="2 3">
    <name type="scientific">Trichuris muris</name>
    <name type="common">Mouse whipworm</name>
    <dbReference type="NCBI Taxonomy" id="70415"/>
    <lineage>
        <taxon>Eukaryota</taxon>
        <taxon>Metazoa</taxon>
        <taxon>Ecdysozoa</taxon>
        <taxon>Nematoda</taxon>
        <taxon>Enoplea</taxon>
        <taxon>Dorylaimia</taxon>
        <taxon>Trichinellida</taxon>
        <taxon>Trichuridae</taxon>
        <taxon>Trichuris</taxon>
    </lineage>
</organism>
<protein>
    <submittedName>
        <fullName evidence="3">Uncharacterized protein</fullName>
    </submittedName>
</protein>
<dbReference type="Proteomes" id="UP000046395">
    <property type="component" value="Unassembled WGS sequence"/>
</dbReference>
<evidence type="ECO:0000313" key="3">
    <source>
        <dbReference type="WBParaSite" id="TMUE_2000008987.1"/>
    </source>
</evidence>
<reference evidence="3" key="1">
    <citation type="submission" date="2019-12" db="UniProtKB">
        <authorList>
            <consortium name="WormBaseParasite"/>
        </authorList>
    </citation>
    <scope>IDENTIFICATION</scope>
</reference>